<name>A0A4U8TQ16_9HELI</name>
<evidence type="ECO:0000256" key="11">
    <source>
        <dbReference type="ARBA" id="ARBA00048988"/>
    </source>
</evidence>
<comment type="caution">
    <text evidence="15">The sequence shown here is derived from an EMBL/GenBank/DDBJ whole genome shotgun (WGS) entry which is preliminary data.</text>
</comment>
<dbReference type="GO" id="GO:0000725">
    <property type="term" value="P:recombinational repair"/>
    <property type="evidence" value="ECO:0007669"/>
    <property type="project" value="TreeGrafter"/>
</dbReference>
<dbReference type="OrthoDB" id="9810135at2"/>
<evidence type="ECO:0000259" key="14">
    <source>
        <dbReference type="PROSITE" id="PS51217"/>
    </source>
</evidence>
<dbReference type="PROSITE" id="PS51217">
    <property type="entry name" value="UVRD_HELICASE_CTER"/>
    <property type="match status" value="1"/>
</dbReference>
<proteinExistence type="inferred from homology"/>
<dbReference type="InterPro" id="IPR014017">
    <property type="entry name" value="DNA_helicase_UvrD-like_C"/>
</dbReference>
<dbReference type="EC" id="5.6.2.4" evidence="9"/>
<dbReference type="STRING" id="425400.LS65_01935"/>
<dbReference type="Pfam" id="PF13361">
    <property type="entry name" value="UvrD_C"/>
    <property type="match status" value="1"/>
</dbReference>
<evidence type="ECO:0000256" key="9">
    <source>
        <dbReference type="ARBA" id="ARBA00034808"/>
    </source>
</evidence>
<evidence type="ECO:0000256" key="4">
    <source>
        <dbReference type="ARBA" id="ARBA00022806"/>
    </source>
</evidence>
<dbReference type="PANTHER" id="PTHR11070:SF2">
    <property type="entry name" value="ATP-DEPENDENT DNA HELICASE SRS2"/>
    <property type="match status" value="1"/>
</dbReference>
<dbReference type="GO" id="GO:0033202">
    <property type="term" value="C:DNA helicase complex"/>
    <property type="evidence" value="ECO:0007669"/>
    <property type="project" value="TreeGrafter"/>
</dbReference>
<gene>
    <name evidence="15" type="ORF">LS65_005260</name>
</gene>
<dbReference type="EMBL" id="JRMQ02000005">
    <property type="protein sequence ID" value="TLE01969.1"/>
    <property type="molecule type" value="Genomic_DNA"/>
</dbReference>
<dbReference type="Gene3D" id="1.10.486.10">
    <property type="entry name" value="PCRA, domain 4"/>
    <property type="match status" value="1"/>
</dbReference>
<feature type="domain" description="UvrD-like helicase C-terminal" evidence="14">
    <location>
        <begin position="290"/>
        <end position="556"/>
    </location>
</feature>
<evidence type="ECO:0000256" key="1">
    <source>
        <dbReference type="ARBA" id="ARBA00009922"/>
    </source>
</evidence>
<feature type="binding site" evidence="12">
    <location>
        <begin position="36"/>
        <end position="43"/>
    </location>
    <ligand>
        <name>ATP</name>
        <dbReference type="ChEBI" id="CHEBI:30616"/>
    </ligand>
</feature>
<evidence type="ECO:0000259" key="13">
    <source>
        <dbReference type="PROSITE" id="PS51198"/>
    </source>
</evidence>
<keyword evidence="6" id="KW-0238">DNA-binding</keyword>
<feature type="domain" description="UvrD-like helicase ATP-binding" evidence="13">
    <location>
        <begin position="15"/>
        <end position="289"/>
    </location>
</feature>
<evidence type="ECO:0000256" key="2">
    <source>
        <dbReference type="ARBA" id="ARBA00022741"/>
    </source>
</evidence>
<protein>
    <recommendedName>
        <fullName evidence="9">DNA 3'-5' helicase</fullName>
        <ecNumber evidence="9">5.6.2.4</ecNumber>
    </recommendedName>
    <alternativeName>
        <fullName evidence="10">DNA 3'-5' helicase II</fullName>
    </alternativeName>
</protein>
<comment type="catalytic activity">
    <reaction evidence="11">
        <text>ATP + H2O = ADP + phosphate + H(+)</text>
        <dbReference type="Rhea" id="RHEA:13065"/>
        <dbReference type="ChEBI" id="CHEBI:15377"/>
        <dbReference type="ChEBI" id="CHEBI:15378"/>
        <dbReference type="ChEBI" id="CHEBI:30616"/>
        <dbReference type="ChEBI" id="CHEBI:43474"/>
        <dbReference type="ChEBI" id="CHEBI:456216"/>
        <dbReference type="EC" id="5.6.2.4"/>
    </reaction>
</comment>
<dbReference type="GO" id="GO:0016887">
    <property type="term" value="F:ATP hydrolysis activity"/>
    <property type="evidence" value="ECO:0007669"/>
    <property type="project" value="RHEA"/>
</dbReference>
<dbReference type="Proteomes" id="UP000029707">
    <property type="component" value="Unassembled WGS sequence"/>
</dbReference>
<dbReference type="InterPro" id="IPR027417">
    <property type="entry name" value="P-loop_NTPase"/>
</dbReference>
<evidence type="ECO:0000256" key="3">
    <source>
        <dbReference type="ARBA" id="ARBA00022801"/>
    </source>
</evidence>
<dbReference type="AlphaFoldDB" id="A0A4U8TQ16"/>
<comment type="similarity">
    <text evidence="1">Belongs to the helicase family. UvrD subfamily.</text>
</comment>
<evidence type="ECO:0000256" key="6">
    <source>
        <dbReference type="ARBA" id="ARBA00023125"/>
    </source>
</evidence>
<dbReference type="InterPro" id="IPR000212">
    <property type="entry name" value="DNA_helicase_UvrD/REP"/>
</dbReference>
<dbReference type="Gene3D" id="1.10.10.160">
    <property type="match status" value="1"/>
</dbReference>
<evidence type="ECO:0000313" key="15">
    <source>
        <dbReference type="EMBL" id="TLE01969.1"/>
    </source>
</evidence>
<keyword evidence="3 12" id="KW-0378">Hydrolase</keyword>
<dbReference type="GO" id="GO:0003677">
    <property type="term" value="F:DNA binding"/>
    <property type="evidence" value="ECO:0007669"/>
    <property type="project" value="UniProtKB-KW"/>
</dbReference>
<dbReference type="GO" id="GO:0005829">
    <property type="term" value="C:cytosol"/>
    <property type="evidence" value="ECO:0007669"/>
    <property type="project" value="TreeGrafter"/>
</dbReference>
<keyword evidence="16" id="KW-1185">Reference proteome</keyword>
<dbReference type="Pfam" id="PF00580">
    <property type="entry name" value="UvrD-helicase"/>
    <property type="match status" value="1"/>
</dbReference>
<dbReference type="GO" id="GO:0043138">
    <property type="term" value="F:3'-5' DNA helicase activity"/>
    <property type="evidence" value="ECO:0007669"/>
    <property type="project" value="UniProtKB-EC"/>
</dbReference>
<dbReference type="RefSeq" id="WP_034360874.1">
    <property type="nucleotide sequence ID" value="NZ_CAJUDB010000003.1"/>
</dbReference>
<reference evidence="15 16" key="1">
    <citation type="journal article" date="2014" name="Genome Announc.">
        <title>Draft genome sequences of eight enterohepatic helicobacter species isolated from both laboratory and wild rodents.</title>
        <authorList>
            <person name="Sheh A."/>
            <person name="Shen Z."/>
            <person name="Fox J.G."/>
        </authorList>
    </citation>
    <scope>NUCLEOTIDE SEQUENCE [LARGE SCALE GENOMIC DNA]</scope>
    <source>
        <strain evidence="15 16">MIT 01-6451</strain>
    </source>
</reference>
<evidence type="ECO:0000256" key="8">
    <source>
        <dbReference type="ARBA" id="ARBA00034617"/>
    </source>
</evidence>
<evidence type="ECO:0000256" key="12">
    <source>
        <dbReference type="PROSITE-ProRule" id="PRU00560"/>
    </source>
</evidence>
<dbReference type="SUPFAM" id="SSF52540">
    <property type="entry name" value="P-loop containing nucleoside triphosphate hydrolases"/>
    <property type="match status" value="1"/>
</dbReference>
<dbReference type="Gene3D" id="3.40.50.300">
    <property type="entry name" value="P-loop containing nucleotide triphosphate hydrolases"/>
    <property type="match status" value="2"/>
</dbReference>
<organism evidence="15 16">
    <name type="scientific">Helicobacter japonicus</name>
    <dbReference type="NCBI Taxonomy" id="425400"/>
    <lineage>
        <taxon>Bacteria</taxon>
        <taxon>Pseudomonadati</taxon>
        <taxon>Campylobacterota</taxon>
        <taxon>Epsilonproteobacteria</taxon>
        <taxon>Campylobacterales</taxon>
        <taxon>Helicobacteraceae</taxon>
        <taxon>Helicobacter</taxon>
    </lineage>
</organism>
<keyword evidence="7" id="KW-0413">Isomerase</keyword>
<comment type="catalytic activity">
    <reaction evidence="8">
        <text>Couples ATP hydrolysis with the unwinding of duplex DNA by translocating in the 3'-5' direction.</text>
        <dbReference type="EC" id="5.6.2.4"/>
    </reaction>
</comment>
<dbReference type="PANTHER" id="PTHR11070">
    <property type="entry name" value="UVRD / RECB / PCRA DNA HELICASE FAMILY MEMBER"/>
    <property type="match status" value="1"/>
</dbReference>
<sequence length="697" mass="79174">MSSLSISQNLEEAINSLNESQVQAVKHIDGAMLILAGAGSGKTKTITTRLAYLINEVGIPADNILTLTFTNKAAGEMRERALTLLGDFADTPPLLCTFHKFGLLFLRFYIHILKREANFVVLDSADKRAILKKICNKYIPPSQCDYYISDMKNVALSPLEAQEYAHSEETKLMNRIYVEYEQYLESKNLLDFDDLLYLTYKILQQEQEIAKKMSEKYKYIMVDEYQDTNGIQSKILQKLCISHSNLCVVGDDDQSIYGWRGADVRNILNFPESFDEVNVVKLEINYRSSEQILNAANALISHNTKRLGKNLTSIKGAGEKVRVVENDSESTEGEFLAKDIAKLLSQGVNPSEIAILFRINALSRSVEEGFNRSKIPYKLIGAVRFYERAEIKDLLSYLRLIVNPHDDFSFLRIINRPKRGIGKVGQSHLEQLALNKNLSLFATLENYPIESTKALGGKPYESLIELIGHIKRWQHCEDIIDVIEDMQKQIEFSFSKLDEVDRQGNIEEFYGMFRDYIIHNPDNTIADFLNDLALASPTDEVVGDAVSCMSVHMAKGLEFKYVYVIGLEEGFFPLYSDDDNLQEERRLGYVAITRAKDFLTLCSAKSRFYKGKREWLKQSRFIQESNVLENMPTMPHKNIVQDTQGTFAKGMQVRHKLFGVGVVESVIGTGAQCKLKINFAGLEREIKSSFVQALEED</sequence>
<keyword evidence="2 12" id="KW-0547">Nucleotide-binding</keyword>
<keyword evidence="4 12" id="KW-0347">Helicase</keyword>
<evidence type="ECO:0000256" key="10">
    <source>
        <dbReference type="ARBA" id="ARBA00034923"/>
    </source>
</evidence>
<dbReference type="InterPro" id="IPR014016">
    <property type="entry name" value="UvrD-like_ATP-bd"/>
</dbReference>
<evidence type="ECO:0000256" key="5">
    <source>
        <dbReference type="ARBA" id="ARBA00022840"/>
    </source>
</evidence>
<keyword evidence="5 12" id="KW-0067">ATP-binding</keyword>
<dbReference type="CDD" id="cd17932">
    <property type="entry name" value="DEXQc_UvrD"/>
    <property type="match status" value="1"/>
</dbReference>
<evidence type="ECO:0000256" key="7">
    <source>
        <dbReference type="ARBA" id="ARBA00023235"/>
    </source>
</evidence>
<dbReference type="InterPro" id="IPR013986">
    <property type="entry name" value="DExx_box_DNA_helicase_dom_sf"/>
</dbReference>
<dbReference type="GO" id="GO:0005524">
    <property type="term" value="F:ATP binding"/>
    <property type="evidence" value="ECO:0007669"/>
    <property type="project" value="UniProtKB-UniRule"/>
</dbReference>
<evidence type="ECO:0000313" key="16">
    <source>
        <dbReference type="Proteomes" id="UP000029707"/>
    </source>
</evidence>
<accession>A0A4U8TQ16</accession>
<dbReference type="PROSITE" id="PS51198">
    <property type="entry name" value="UVRD_HELICASE_ATP_BIND"/>
    <property type="match status" value="1"/>
</dbReference>